<protein>
    <submittedName>
        <fullName evidence="3">CYSTM domain-containing protein</fullName>
    </submittedName>
</protein>
<evidence type="ECO:0000313" key="2">
    <source>
        <dbReference type="Proteomes" id="UP000095280"/>
    </source>
</evidence>
<name>A0A1I8FVF6_9PLAT</name>
<evidence type="ECO:0000313" key="3">
    <source>
        <dbReference type="WBParaSite" id="maker-uti_cns_0000160-snap-gene-0.41-mRNA-1"/>
    </source>
</evidence>
<accession>A0A1I8FVF6</accession>
<dbReference type="WBParaSite" id="maker-uti_cns_0000160-snap-gene-0.41-mRNA-1">
    <property type="protein sequence ID" value="maker-uti_cns_0000160-snap-gene-0.41-mRNA-1"/>
    <property type="gene ID" value="maker-uti_cns_0000160-snap-gene-0.41"/>
</dbReference>
<dbReference type="Proteomes" id="UP000095280">
    <property type="component" value="Unplaced"/>
</dbReference>
<dbReference type="AlphaFoldDB" id="A0A1I8FVF6"/>
<sequence length="129" mass="13884">MQGLKDQVLEPGWKDQTKSSIAALRSKLVKGNDTDEFGNYNELDEAEEGSGEPRKPTGKTYYTGLCICCNKCPCARCSKRYITSFLCSMGFLISFGIRCNTGVATSYLRGVANSSNAGASHLHAAATQA</sequence>
<organism evidence="2 3">
    <name type="scientific">Macrostomum lignano</name>
    <dbReference type="NCBI Taxonomy" id="282301"/>
    <lineage>
        <taxon>Eukaryota</taxon>
        <taxon>Metazoa</taxon>
        <taxon>Spiralia</taxon>
        <taxon>Lophotrochozoa</taxon>
        <taxon>Platyhelminthes</taxon>
        <taxon>Rhabditophora</taxon>
        <taxon>Macrostomorpha</taxon>
        <taxon>Macrostomida</taxon>
        <taxon>Macrostomidae</taxon>
        <taxon>Macrostomum</taxon>
    </lineage>
</organism>
<evidence type="ECO:0000256" key="1">
    <source>
        <dbReference type="SAM" id="MobiDB-lite"/>
    </source>
</evidence>
<proteinExistence type="predicted"/>
<keyword evidence="2" id="KW-1185">Reference proteome</keyword>
<reference evidence="3" key="1">
    <citation type="submission" date="2016-11" db="UniProtKB">
        <authorList>
            <consortium name="WormBaseParasite"/>
        </authorList>
    </citation>
    <scope>IDENTIFICATION</scope>
</reference>
<feature type="region of interest" description="Disordered" evidence="1">
    <location>
        <begin position="35"/>
        <end position="56"/>
    </location>
</feature>